<dbReference type="InterPro" id="IPR002401">
    <property type="entry name" value="Cyt_P450_E_grp-I"/>
</dbReference>
<accession>A0ABP0AYN3</accession>
<evidence type="ECO:0000256" key="5">
    <source>
        <dbReference type="ARBA" id="ARBA00023004"/>
    </source>
</evidence>
<dbReference type="Proteomes" id="UP001642406">
    <property type="component" value="Unassembled WGS sequence"/>
</dbReference>
<evidence type="ECO:0008006" key="10">
    <source>
        <dbReference type="Google" id="ProtNLM"/>
    </source>
</evidence>
<keyword evidence="6" id="KW-0560">Oxidoreductase</keyword>
<dbReference type="PANTHER" id="PTHR24305:SF210">
    <property type="entry name" value="CYTOCHROME P450 MONOOXYGENASE ASQL-RELATED"/>
    <property type="match status" value="1"/>
</dbReference>
<dbReference type="SUPFAM" id="SSF48264">
    <property type="entry name" value="Cytochrome P450"/>
    <property type="match status" value="1"/>
</dbReference>
<dbReference type="InterPro" id="IPR001128">
    <property type="entry name" value="Cyt_P450"/>
</dbReference>
<dbReference type="PRINTS" id="PR00385">
    <property type="entry name" value="P450"/>
</dbReference>
<keyword evidence="4 6" id="KW-0479">Metal-binding</keyword>
<dbReference type="InterPro" id="IPR036396">
    <property type="entry name" value="Cyt_P450_sf"/>
</dbReference>
<dbReference type="EMBL" id="CAWUHC010000008">
    <property type="protein sequence ID" value="CAK7212234.1"/>
    <property type="molecule type" value="Genomic_DNA"/>
</dbReference>
<evidence type="ECO:0000313" key="8">
    <source>
        <dbReference type="EMBL" id="CAK7212234.1"/>
    </source>
</evidence>
<keyword evidence="6" id="KW-0503">Monooxygenase</keyword>
<dbReference type="PROSITE" id="PS00086">
    <property type="entry name" value="CYTOCHROME_P450"/>
    <property type="match status" value="1"/>
</dbReference>
<dbReference type="Gene3D" id="1.10.630.10">
    <property type="entry name" value="Cytochrome P450"/>
    <property type="match status" value="1"/>
</dbReference>
<dbReference type="PANTHER" id="PTHR24305">
    <property type="entry name" value="CYTOCHROME P450"/>
    <property type="match status" value="1"/>
</dbReference>
<comment type="similarity">
    <text evidence="2 6">Belongs to the cytochrome P450 family.</text>
</comment>
<sequence>MDFPVAEILERLRLAGMALGAVTVAYLVIVSVYRLWFHPLARFPGPIANRISWIPGVIWTLQGRMPMETRRLHDRYGSVVRLSPNELAFNSVQSWTDVYGHKIGRLDLEKDPIHVGAVDPVPGVSTISMADRENHARQRKALSYGFSKKALWEQEPLIQHFIDLLMVRLHGFAEKPNEGFDIVKWYNFMTFDVIGDLSFGESFGCLERGDFHFWIHLIFDAVKAGAIEQASRRFATPGSWLQKRIQKACQGGLSKQRADHLSYSREKVMRRIQDTKTDRKDFIHYILKQGEHYDLSQNEVIVNAALFIVAGSETTASSLAAVTNFLLKNPHTYEKAKAEVRSVFTSEDEITVGAMEKLPYMNACLEEGLRMFPPAPIGFLRTIQEQGDVIDGHHIPGGTAVSVSTWCAAHSADNFRDPDSFIPERWIDPAYDSDKKLASRPFSLGPRGCIGKDLSYMEQRVTLARILFNFELSLADDAHEWDTDNNMQNMKAYSTWQKPPLHVKLVDRKMPTSKYWQQKNAEVAAKA</sequence>
<dbReference type="CDD" id="cd11058">
    <property type="entry name" value="CYP60B-like"/>
    <property type="match status" value="1"/>
</dbReference>
<comment type="caution">
    <text evidence="8">The sequence shown here is derived from an EMBL/GenBank/DDBJ whole genome shotgun (WGS) entry which is preliminary data.</text>
</comment>
<protein>
    <recommendedName>
        <fullName evidence="10">Cytochrome P450 monooxygenase</fullName>
    </recommendedName>
</protein>
<dbReference type="Pfam" id="PF00067">
    <property type="entry name" value="p450"/>
    <property type="match status" value="1"/>
</dbReference>
<comment type="cofactor">
    <cofactor evidence="1">
        <name>heme</name>
        <dbReference type="ChEBI" id="CHEBI:30413"/>
    </cofactor>
</comment>
<reference evidence="8 9" key="1">
    <citation type="submission" date="2024-01" db="EMBL/GenBank/DDBJ databases">
        <authorList>
            <person name="Allen C."/>
            <person name="Tagirdzhanova G."/>
        </authorList>
    </citation>
    <scope>NUCLEOTIDE SEQUENCE [LARGE SCALE GENOMIC DNA]</scope>
</reference>
<feature type="transmembrane region" description="Helical" evidence="7">
    <location>
        <begin position="12"/>
        <end position="36"/>
    </location>
</feature>
<keyword evidence="5 6" id="KW-0408">Iron</keyword>
<evidence type="ECO:0000256" key="1">
    <source>
        <dbReference type="ARBA" id="ARBA00001971"/>
    </source>
</evidence>
<dbReference type="InterPro" id="IPR017972">
    <property type="entry name" value="Cyt_P450_CS"/>
</dbReference>
<keyword evidence="9" id="KW-1185">Reference proteome</keyword>
<organism evidence="8 9">
    <name type="scientific">Sporothrix bragantina</name>
    <dbReference type="NCBI Taxonomy" id="671064"/>
    <lineage>
        <taxon>Eukaryota</taxon>
        <taxon>Fungi</taxon>
        <taxon>Dikarya</taxon>
        <taxon>Ascomycota</taxon>
        <taxon>Pezizomycotina</taxon>
        <taxon>Sordariomycetes</taxon>
        <taxon>Sordariomycetidae</taxon>
        <taxon>Ophiostomatales</taxon>
        <taxon>Ophiostomataceae</taxon>
        <taxon>Sporothrix</taxon>
    </lineage>
</organism>
<evidence type="ECO:0000256" key="2">
    <source>
        <dbReference type="ARBA" id="ARBA00010617"/>
    </source>
</evidence>
<gene>
    <name evidence="8" type="ORF">SBRCBS47491_001389</name>
</gene>
<dbReference type="PRINTS" id="PR00463">
    <property type="entry name" value="EP450I"/>
</dbReference>
<dbReference type="InterPro" id="IPR050121">
    <property type="entry name" value="Cytochrome_P450_monoxygenase"/>
</dbReference>
<evidence type="ECO:0000313" key="9">
    <source>
        <dbReference type="Proteomes" id="UP001642406"/>
    </source>
</evidence>
<keyword evidence="7" id="KW-0812">Transmembrane</keyword>
<keyword evidence="7" id="KW-1133">Transmembrane helix</keyword>
<keyword evidence="3 6" id="KW-0349">Heme</keyword>
<name>A0ABP0AYN3_9PEZI</name>
<keyword evidence="7" id="KW-0472">Membrane</keyword>
<evidence type="ECO:0000256" key="7">
    <source>
        <dbReference type="SAM" id="Phobius"/>
    </source>
</evidence>
<evidence type="ECO:0000256" key="4">
    <source>
        <dbReference type="ARBA" id="ARBA00022723"/>
    </source>
</evidence>
<evidence type="ECO:0000256" key="6">
    <source>
        <dbReference type="RuleBase" id="RU000461"/>
    </source>
</evidence>
<proteinExistence type="inferred from homology"/>
<evidence type="ECO:0000256" key="3">
    <source>
        <dbReference type="ARBA" id="ARBA00022617"/>
    </source>
</evidence>